<accession>A0A2P2QIQ4</accession>
<reference evidence="1" key="1">
    <citation type="submission" date="2018-02" db="EMBL/GenBank/DDBJ databases">
        <title>Rhizophora mucronata_Transcriptome.</title>
        <authorList>
            <person name="Meera S.P."/>
            <person name="Sreeshan A."/>
            <person name="Augustine A."/>
        </authorList>
    </citation>
    <scope>NUCLEOTIDE SEQUENCE</scope>
    <source>
        <tissue evidence="1">Leaf</tissue>
    </source>
</reference>
<dbReference type="AlphaFoldDB" id="A0A2P2QIQ4"/>
<dbReference type="EMBL" id="GGEC01086398">
    <property type="protein sequence ID" value="MBX66882.1"/>
    <property type="molecule type" value="Transcribed_RNA"/>
</dbReference>
<sequence length="17" mass="2067">MIQSVPILLFPWVFSWC</sequence>
<evidence type="ECO:0000313" key="1">
    <source>
        <dbReference type="EMBL" id="MBX66882.1"/>
    </source>
</evidence>
<name>A0A2P2QIQ4_RHIMU</name>
<organism evidence="1">
    <name type="scientific">Rhizophora mucronata</name>
    <name type="common">Asiatic mangrove</name>
    <dbReference type="NCBI Taxonomy" id="61149"/>
    <lineage>
        <taxon>Eukaryota</taxon>
        <taxon>Viridiplantae</taxon>
        <taxon>Streptophyta</taxon>
        <taxon>Embryophyta</taxon>
        <taxon>Tracheophyta</taxon>
        <taxon>Spermatophyta</taxon>
        <taxon>Magnoliopsida</taxon>
        <taxon>eudicotyledons</taxon>
        <taxon>Gunneridae</taxon>
        <taxon>Pentapetalae</taxon>
        <taxon>rosids</taxon>
        <taxon>fabids</taxon>
        <taxon>Malpighiales</taxon>
        <taxon>Rhizophoraceae</taxon>
        <taxon>Rhizophora</taxon>
    </lineage>
</organism>
<proteinExistence type="predicted"/>
<protein>
    <submittedName>
        <fullName evidence="1">Uncharacterized protein</fullName>
    </submittedName>
</protein>